<proteinExistence type="predicted"/>
<keyword evidence="3" id="KW-1185">Reference proteome</keyword>
<sequence length="148" mass="16061">MFSKCWIRSTRSWKQGSHSKVVEAPCPGIPPQAKPIVTERKTTLGELIPSVLALSALFYFSVSGDADAMGAFDDSQDIFGGAGNADDYIYSTKDLAVDLASPLVAYKVVSSVLKQEVPDWLNYIIYAFVAVAIWVCVADVTDLDAYLS</sequence>
<evidence type="ECO:0000313" key="3">
    <source>
        <dbReference type="Proteomes" id="UP001190700"/>
    </source>
</evidence>
<reference evidence="2 3" key="1">
    <citation type="journal article" date="2015" name="Genome Biol. Evol.">
        <title>Comparative Genomics of a Bacterivorous Green Alga Reveals Evolutionary Causalities and Consequences of Phago-Mixotrophic Mode of Nutrition.</title>
        <authorList>
            <person name="Burns J.A."/>
            <person name="Paasch A."/>
            <person name="Narechania A."/>
            <person name="Kim E."/>
        </authorList>
    </citation>
    <scope>NUCLEOTIDE SEQUENCE [LARGE SCALE GENOMIC DNA]</scope>
    <source>
        <strain evidence="2 3">PLY_AMNH</strain>
    </source>
</reference>
<accession>A0AAE0GJW7</accession>
<gene>
    <name evidence="2" type="ORF">CYMTET_12506</name>
</gene>
<organism evidence="2 3">
    <name type="scientific">Cymbomonas tetramitiformis</name>
    <dbReference type="NCBI Taxonomy" id="36881"/>
    <lineage>
        <taxon>Eukaryota</taxon>
        <taxon>Viridiplantae</taxon>
        <taxon>Chlorophyta</taxon>
        <taxon>Pyramimonadophyceae</taxon>
        <taxon>Pyramimonadales</taxon>
        <taxon>Pyramimonadaceae</taxon>
        <taxon>Cymbomonas</taxon>
    </lineage>
</organism>
<evidence type="ECO:0000256" key="1">
    <source>
        <dbReference type="SAM" id="Phobius"/>
    </source>
</evidence>
<feature type="transmembrane region" description="Helical" evidence="1">
    <location>
        <begin position="120"/>
        <end position="140"/>
    </location>
</feature>
<dbReference type="Proteomes" id="UP001190700">
    <property type="component" value="Unassembled WGS sequence"/>
</dbReference>
<dbReference type="EMBL" id="LGRX02004761">
    <property type="protein sequence ID" value="KAK3279614.1"/>
    <property type="molecule type" value="Genomic_DNA"/>
</dbReference>
<keyword evidence="1" id="KW-1133">Transmembrane helix</keyword>
<dbReference type="AlphaFoldDB" id="A0AAE0GJW7"/>
<comment type="caution">
    <text evidence="2">The sequence shown here is derived from an EMBL/GenBank/DDBJ whole genome shotgun (WGS) entry which is preliminary data.</text>
</comment>
<keyword evidence="1" id="KW-0472">Membrane</keyword>
<evidence type="ECO:0000313" key="2">
    <source>
        <dbReference type="EMBL" id="KAK3279614.1"/>
    </source>
</evidence>
<name>A0AAE0GJW7_9CHLO</name>
<keyword evidence="1" id="KW-0812">Transmembrane</keyword>
<protein>
    <submittedName>
        <fullName evidence="2">Uncharacterized protein</fullName>
    </submittedName>
</protein>